<sequence>MSRRPLILLSVLCLGVGAWGGPVTCALAQGVGPSDSELRATRERMGSLLDSVEVPKATGRQTVPDPTRLPQPATTGPDIARMAATYRQPTPSSAAGKDVPELMVFVSFSLPKETLQRIVGQAEKSGAVLVLRGLHGNSLTRMGQEIARLVGDRKVTAIIHPPAFRQFKVHQVPALVLARSGQASKIGEDACAPGSSFIRVDGDVTQDYALDLIERQAPAWAEVARRYAARLSGSRP</sequence>
<dbReference type="PATRIC" id="fig|1454004.3.peg.3812"/>
<dbReference type="Proteomes" id="UP000022141">
    <property type="component" value="Unassembled WGS sequence"/>
</dbReference>
<evidence type="ECO:0000256" key="1">
    <source>
        <dbReference type="SAM" id="MobiDB-lite"/>
    </source>
</evidence>
<dbReference type="eggNOG" id="ENOG502Z7YC">
    <property type="taxonomic scope" value="Bacteria"/>
</dbReference>
<organism evidence="2 3">
    <name type="scientific">Accumulibacter regalis</name>
    <dbReference type="NCBI Taxonomy" id="522306"/>
    <lineage>
        <taxon>Bacteria</taxon>
        <taxon>Pseudomonadati</taxon>
        <taxon>Pseudomonadota</taxon>
        <taxon>Betaproteobacteria</taxon>
        <taxon>Candidatus Accumulibacter</taxon>
    </lineage>
</organism>
<dbReference type="STRING" id="1454004.AW11_03705"/>
<keyword evidence="3" id="KW-1185">Reference proteome</keyword>
<dbReference type="InterPro" id="IPR019106">
    <property type="entry name" value="T4SS_TrbC"/>
</dbReference>
<accession>A0A011NQJ5</accession>
<dbReference type="NCBIfam" id="TIGR02742">
    <property type="entry name" value="TrbC_Ftype"/>
    <property type="match status" value="1"/>
</dbReference>
<dbReference type="InterPro" id="IPR014113">
    <property type="entry name" value="T4SS_TrbC_subgr"/>
</dbReference>
<evidence type="ECO:0000313" key="3">
    <source>
        <dbReference type="Proteomes" id="UP000022141"/>
    </source>
</evidence>
<dbReference type="AlphaFoldDB" id="A0A011NQJ5"/>
<name>A0A011NQJ5_ACCRE</name>
<dbReference type="EMBL" id="JEMY01000060">
    <property type="protein sequence ID" value="EXI84983.1"/>
    <property type="molecule type" value="Genomic_DNA"/>
</dbReference>
<feature type="region of interest" description="Disordered" evidence="1">
    <location>
        <begin position="57"/>
        <end position="76"/>
    </location>
</feature>
<gene>
    <name evidence="2" type="ORF">AW11_03705</name>
</gene>
<protein>
    <submittedName>
        <fullName evidence="2">Conjugal transfer pilus assembly protein TrbC</fullName>
    </submittedName>
</protein>
<dbReference type="Pfam" id="PF09673">
    <property type="entry name" value="TrbC_Ftype"/>
    <property type="match status" value="1"/>
</dbReference>
<comment type="caution">
    <text evidence="2">The sequence shown here is derived from an EMBL/GenBank/DDBJ whole genome shotgun (WGS) entry which is preliminary data.</text>
</comment>
<reference evidence="2" key="1">
    <citation type="submission" date="2014-02" db="EMBL/GenBank/DDBJ databases">
        <title>Expanding our view of genomic diversity in Candidatus Accumulibacter clades.</title>
        <authorList>
            <person name="Skennerton C.T."/>
            <person name="Barr J.J."/>
            <person name="Slater F.R."/>
            <person name="Bond P.L."/>
            <person name="Tyson G.W."/>
        </authorList>
    </citation>
    <scope>NUCLEOTIDE SEQUENCE [LARGE SCALE GENOMIC DNA]</scope>
</reference>
<proteinExistence type="predicted"/>
<evidence type="ECO:0000313" key="2">
    <source>
        <dbReference type="EMBL" id="EXI84983.1"/>
    </source>
</evidence>